<proteinExistence type="predicted"/>
<dbReference type="EMBL" id="JADGJQ010000027">
    <property type="protein sequence ID" value="KAJ3178367.1"/>
    <property type="molecule type" value="Genomic_DNA"/>
</dbReference>
<feature type="compositionally biased region" description="Basic and acidic residues" evidence="1">
    <location>
        <begin position="87"/>
        <end position="97"/>
    </location>
</feature>
<evidence type="ECO:0000256" key="1">
    <source>
        <dbReference type="SAM" id="MobiDB-lite"/>
    </source>
</evidence>
<name>A0AAD5TPR0_9FUNG</name>
<dbReference type="AlphaFoldDB" id="A0AAD5TPR0"/>
<feature type="region of interest" description="Disordered" evidence="1">
    <location>
        <begin position="1"/>
        <end position="218"/>
    </location>
</feature>
<gene>
    <name evidence="2" type="ORF">HDU87_003682</name>
</gene>
<sequence length="245" mass="25342">MSAAAPEPRKSPKAAAQTYVPRHRRQQNGQDEPASSTTPSASSSRTASPLPPETASTATAAAAAGDGPMRKGRGPFRSPGPPQKPGRGADRRTREPPVRVYPARKQPSATMNGSAAGAASEGEGRGRGGDSDVSQQQPRQRAKTADDASLGEVANGVQALHLSGDGASESHDASDTTSLSSLQGSISPGEPTAEDEWDTDLPPIFKDAPKAVPQKTRRPVGDYMEGAAHRLSASEAAKFQSIDSL</sequence>
<feature type="compositionally biased region" description="Polar residues" evidence="1">
    <location>
        <begin position="175"/>
        <end position="186"/>
    </location>
</feature>
<protein>
    <submittedName>
        <fullName evidence="2">Uncharacterized protein</fullName>
    </submittedName>
</protein>
<comment type="caution">
    <text evidence="2">The sequence shown here is derived from an EMBL/GenBank/DDBJ whole genome shotgun (WGS) entry which is preliminary data.</text>
</comment>
<keyword evidence="3" id="KW-1185">Reference proteome</keyword>
<evidence type="ECO:0000313" key="3">
    <source>
        <dbReference type="Proteomes" id="UP001212152"/>
    </source>
</evidence>
<evidence type="ECO:0000313" key="2">
    <source>
        <dbReference type="EMBL" id="KAJ3178367.1"/>
    </source>
</evidence>
<accession>A0AAD5TPR0</accession>
<reference evidence="2" key="1">
    <citation type="submission" date="2020-05" db="EMBL/GenBank/DDBJ databases">
        <title>Phylogenomic resolution of chytrid fungi.</title>
        <authorList>
            <person name="Stajich J.E."/>
            <person name="Amses K."/>
            <person name="Simmons R."/>
            <person name="Seto K."/>
            <person name="Myers J."/>
            <person name="Bonds A."/>
            <person name="Quandt C.A."/>
            <person name="Barry K."/>
            <person name="Liu P."/>
            <person name="Grigoriev I."/>
            <person name="Longcore J.E."/>
            <person name="James T.Y."/>
        </authorList>
    </citation>
    <scope>NUCLEOTIDE SEQUENCE</scope>
    <source>
        <strain evidence="2">JEL0379</strain>
    </source>
</reference>
<organism evidence="2 3">
    <name type="scientific">Geranomyces variabilis</name>
    <dbReference type="NCBI Taxonomy" id="109894"/>
    <lineage>
        <taxon>Eukaryota</taxon>
        <taxon>Fungi</taxon>
        <taxon>Fungi incertae sedis</taxon>
        <taxon>Chytridiomycota</taxon>
        <taxon>Chytridiomycota incertae sedis</taxon>
        <taxon>Chytridiomycetes</taxon>
        <taxon>Spizellomycetales</taxon>
        <taxon>Powellomycetaceae</taxon>
        <taxon>Geranomyces</taxon>
    </lineage>
</organism>
<dbReference type="Proteomes" id="UP001212152">
    <property type="component" value="Unassembled WGS sequence"/>
</dbReference>
<feature type="compositionally biased region" description="Low complexity" evidence="1">
    <location>
        <begin position="33"/>
        <end position="64"/>
    </location>
</feature>